<keyword evidence="5" id="KW-0560">Oxidoreductase</keyword>
<evidence type="ECO:0000313" key="9">
    <source>
        <dbReference type="Proteomes" id="UP000006875"/>
    </source>
</evidence>
<evidence type="ECO:0000256" key="4">
    <source>
        <dbReference type="ARBA" id="ARBA00022827"/>
    </source>
</evidence>
<dbReference type="Proteomes" id="UP000006875">
    <property type="component" value="Plasmid pILYOP01"/>
</dbReference>
<feature type="domain" description="Rhodanese" evidence="7">
    <location>
        <begin position="459"/>
        <end position="542"/>
    </location>
</feature>
<dbReference type="SUPFAM" id="SSF51905">
    <property type="entry name" value="FAD/NAD(P)-binding domain"/>
    <property type="match status" value="1"/>
</dbReference>
<reference evidence="8 9" key="1">
    <citation type="journal article" date="2010" name="Stand. Genomic Sci.">
        <title>Complete genome sequence of Ilyobacter polytropus type strain (CuHbu1).</title>
        <authorList>
            <person name="Sikorski J."/>
            <person name="Chertkov O."/>
            <person name="Lapidus A."/>
            <person name="Nolan M."/>
            <person name="Lucas S."/>
            <person name="Del Rio T.G."/>
            <person name="Tice H."/>
            <person name="Cheng J.F."/>
            <person name="Tapia R."/>
            <person name="Han C."/>
            <person name="Goodwin L."/>
            <person name="Pitluck S."/>
            <person name="Liolios K."/>
            <person name="Ivanova N."/>
            <person name="Mavromatis K."/>
            <person name="Mikhailova N."/>
            <person name="Pati A."/>
            <person name="Chen A."/>
            <person name="Palaniappan K."/>
            <person name="Land M."/>
            <person name="Hauser L."/>
            <person name="Chang Y.J."/>
            <person name="Jeffries C.D."/>
            <person name="Brambilla E."/>
            <person name="Yasawong M."/>
            <person name="Rohde M."/>
            <person name="Pukall R."/>
            <person name="Spring S."/>
            <person name="Goker M."/>
            <person name="Woyke T."/>
            <person name="Bristow J."/>
            <person name="Eisen J.A."/>
            <person name="Markowitz V."/>
            <person name="Hugenholtz P."/>
            <person name="Kyrpides N.C."/>
            <person name="Klenk H.P."/>
        </authorList>
    </citation>
    <scope>NUCLEOTIDE SEQUENCE [LARGE SCALE GENOMIC DNA]</scope>
    <source>
        <strain evidence="9">ATCC 51220 / DSM 2926 / LMG 16218 / CuHBu1</strain>
        <plasmid evidence="9">pILYOP01</plasmid>
    </source>
</reference>
<evidence type="ECO:0000256" key="2">
    <source>
        <dbReference type="ARBA" id="ARBA00009130"/>
    </source>
</evidence>
<dbReference type="RefSeq" id="WP_013389048.1">
    <property type="nucleotide sequence ID" value="NC_014633.1"/>
</dbReference>
<keyword evidence="8" id="KW-0614">Plasmid</keyword>
<dbReference type="InterPro" id="IPR001307">
    <property type="entry name" value="Thiosulphate_STrfase_CS"/>
</dbReference>
<accession>E3HCD0</accession>
<dbReference type="GO" id="GO:0016491">
    <property type="term" value="F:oxidoreductase activity"/>
    <property type="evidence" value="ECO:0007669"/>
    <property type="project" value="UniProtKB-KW"/>
</dbReference>
<geneLocation type="plasmid" evidence="8 9">
    <name>pILYOP01</name>
</geneLocation>
<dbReference type="InterPro" id="IPR001763">
    <property type="entry name" value="Rhodanese-like_dom"/>
</dbReference>
<dbReference type="Gene3D" id="3.40.250.10">
    <property type="entry name" value="Rhodanese-like domain"/>
    <property type="match status" value="1"/>
</dbReference>
<keyword evidence="6" id="KW-0676">Redox-active center</keyword>
<dbReference type="KEGG" id="ipo:Ilyop_2633"/>
<organism evidence="8 9">
    <name type="scientific">Ilyobacter polytropus (strain ATCC 51220 / DSM 2926 / LMG 16218 / CuHBu1)</name>
    <dbReference type="NCBI Taxonomy" id="572544"/>
    <lineage>
        <taxon>Bacteria</taxon>
        <taxon>Fusobacteriati</taxon>
        <taxon>Fusobacteriota</taxon>
        <taxon>Fusobacteriia</taxon>
        <taxon>Fusobacteriales</taxon>
        <taxon>Fusobacteriaceae</taxon>
        <taxon>Ilyobacter</taxon>
    </lineage>
</organism>
<gene>
    <name evidence="8" type="ordered locus">Ilyop_2633</name>
</gene>
<dbReference type="PROSITE" id="PS50206">
    <property type="entry name" value="RHODANESE_3"/>
    <property type="match status" value="1"/>
</dbReference>
<keyword evidence="9" id="KW-1185">Reference proteome</keyword>
<dbReference type="Pfam" id="PF07992">
    <property type="entry name" value="Pyr_redox_2"/>
    <property type="match status" value="1"/>
</dbReference>
<dbReference type="PANTHER" id="PTHR43429">
    <property type="entry name" value="PYRIDINE NUCLEOTIDE-DISULFIDE OXIDOREDUCTASE DOMAIN-CONTAINING"/>
    <property type="match status" value="1"/>
</dbReference>
<dbReference type="SMART" id="SM00450">
    <property type="entry name" value="RHOD"/>
    <property type="match status" value="1"/>
</dbReference>
<dbReference type="InterPro" id="IPR036873">
    <property type="entry name" value="Rhodanese-like_dom_sf"/>
</dbReference>
<dbReference type="InterPro" id="IPR050260">
    <property type="entry name" value="FAD-bd_OxRdtase"/>
</dbReference>
<dbReference type="OrthoDB" id="9802028at2"/>
<sequence>MRIIIIGSVAAGTSVAAKARRNSEECEIVIYERDRDISYSACGLPYYIGQKGIERSDLTPRDACWFKKRFNMDVRTGYEVLTIDPSKKSIEVKDHHTGEIFEDFYDKLVIATGAKPINPDITGVDNNNVFTVRNIESADKIIGYIAKTFPKKAVIIGGGYIGLELLENLVKLGIDVVLIEREKSLAGKLDRDISIYLEEYLKDKKVKFLLGEEVSEITEKKVITKSGKSIEADFVVSCTGVRPNSKLAKEIGIETFDNGAIKINHKLETSMEDIYAVGDVAMSWSIIDGAPMYVPLGSTANKMGRICGDVLTGGALRFKGILGTGIFQVFDMAVAQTGMTEAQAKNKGYDIEVIHNLKPNQTEYFEESREMVIKAIADRKSAKILGVQIVGARGVDKRIDVFVSLISMGATVDQLFHLDLAYAPPFSTTKDPVMYTGMILSNAINGKNKIITPEELIKERDDYIVIDVRSPKQYGIGHIPGAVNIPLEKLRNKAKALPNSEKYVVHCNKGVSGNAAQNIMLNMGFDCYNLSGGYKNFKIYTQLSK</sequence>
<dbReference type="PANTHER" id="PTHR43429:SF1">
    <property type="entry name" value="NAD(P)H SULFUR OXIDOREDUCTASE (COA-DEPENDENT)"/>
    <property type="match status" value="1"/>
</dbReference>
<keyword evidence="4" id="KW-0274">FAD</keyword>
<evidence type="ECO:0000259" key="7">
    <source>
        <dbReference type="PROSITE" id="PS50206"/>
    </source>
</evidence>
<dbReference type="EMBL" id="CP002282">
    <property type="protein sequence ID" value="ADO84390.1"/>
    <property type="molecule type" value="Genomic_DNA"/>
</dbReference>
<dbReference type="GO" id="GO:0004792">
    <property type="term" value="F:thiosulfate-cyanide sulfurtransferase activity"/>
    <property type="evidence" value="ECO:0007669"/>
    <property type="project" value="InterPro"/>
</dbReference>
<protein>
    <submittedName>
        <fullName evidence="8">FAD-dependent pyridine nucleotide-disulfide oxidoreductase</fullName>
    </submittedName>
</protein>
<dbReference type="PRINTS" id="PR00411">
    <property type="entry name" value="PNDRDTASEI"/>
</dbReference>
<dbReference type="SUPFAM" id="SSF52821">
    <property type="entry name" value="Rhodanese/Cell cycle control phosphatase"/>
    <property type="match status" value="1"/>
</dbReference>
<dbReference type="Gene3D" id="3.50.50.60">
    <property type="entry name" value="FAD/NAD(P)-binding domain"/>
    <property type="match status" value="2"/>
</dbReference>
<dbReference type="Pfam" id="PF02852">
    <property type="entry name" value="Pyr_redox_dim"/>
    <property type="match status" value="1"/>
</dbReference>
<dbReference type="InterPro" id="IPR004099">
    <property type="entry name" value="Pyr_nucl-diS_OxRdtase_dimer"/>
</dbReference>
<keyword evidence="3" id="KW-0285">Flavoprotein</keyword>
<evidence type="ECO:0000256" key="6">
    <source>
        <dbReference type="ARBA" id="ARBA00023284"/>
    </source>
</evidence>
<evidence type="ECO:0000313" key="8">
    <source>
        <dbReference type="EMBL" id="ADO84390.1"/>
    </source>
</evidence>
<comment type="cofactor">
    <cofactor evidence="1">
        <name>FAD</name>
        <dbReference type="ChEBI" id="CHEBI:57692"/>
    </cofactor>
</comment>
<dbReference type="AlphaFoldDB" id="E3HCD0"/>
<dbReference type="HOGENOM" id="CLU_003291_1_2_0"/>
<evidence type="ECO:0000256" key="1">
    <source>
        <dbReference type="ARBA" id="ARBA00001974"/>
    </source>
</evidence>
<dbReference type="InterPro" id="IPR036188">
    <property type="entry name" value="FAD/NAD-bd_sf"/>
</dbReference>
<proteinExistence type="inferred from homology"/>
<dbReference type="InterPro" id="IPR023753">
    <property type="entry name" value="FAD/NAD-binding_dom"/>
</dbReference>
<dbReference type="InterPro" id="IPR016156">
    <property type="entry name" value="FAD/NAD-linked_Rdtase_dimer_sf"/>
</dbReference>
<dbReference type="SUPFAM" id="SSF55424">
    <property type="entry name" value="FAD/NAD-linked reductases, dimerisation (C-terminal) domain"/>
    <property type="match status" value="1"/>
</dbReference>
<evidence type="ECO:0000256" key="5">
    <source>
        <dbReference type="ARBA" id="ARBA00023002"/>
    </source>
</evidence>
<dbReference type="PROSITE" id="PS00380">
    <property type="entry name" value="RHODANESE_1"/>
    <property type="match status" value="1"/>
</dbReference>
<dbReference type="PRINTS" id="PR00368">
    <property type="entry name" value="FADPNR"/>
</dbReference>
<dbReference type="Pfam" id="PF00581">
    <property type="entry name" value="Rhodanese"/>
    <property type="match status" value="1"/>
</dbReference>
<comment type="similarity">
    <text evidence="2">Belongs to the class-III pyridine nucleotide-disulfide oxidoreductase family.</text>
</comment>
<evidence type="ECO:0000256" key="3">
    <source>
        <dbReference type="ARBA" id="ARBA00022630"/>
    </source>
</evidence>
<name>E3HCD0_ILYPC</name>